<dbReference type="InterPro" id="IPR050482">
    <property type="entry name" value="Sensor_HK_TwoCompSys"/>
</dbReference>
<dbReference type="PANTHER" id="PTHR24421">
    <property type="entry name" value="NITRATE/NITRITE SENSOR PROTEIN NARX-RELATED"/>
    <property type="match status" value="1"/>
</dbReference>
<dbReference type="Proteomes" id="UP000578819">
    <property type="component" value="Unassembled WGS sequence"/>
</dbReference>
<dbReference type="PANTHER" id="PTHR24421:SF10">
    <property type="entry name" value="NITRATE_NITRITE SENSOR PROTEIN NARQ"/>
    <property type="match status" value="1"/>
</dbReference>
<dbReference type="InterPro" id="IPR055558">
    <property type="entry name" value="DUF7134"/>
</dbReference>
<dbReference type="EC" id="2.7.13.3" evidence="2"/>
<dbReference type="SUPFAM" id="SSF55874">
    <property type="entry name" value="ATPase domain of HSP90 chaperone/DNA topoisomerase II/histidine kinase"/>
    <property type="match status" value="1"/>
</dbReference>
<evidence type="ECO:0000256" key="6">
    <source>
        <dbReference type="ARBA" id="ARBA00022777"/>
    </source>
</evidence>
<dbReference type="InterPro" id="IPR011712">
    <property type="entry name" value="Sig_transdc_His_kin_sub3_dim/P"/>
</dbReference>
<evidence type="ECO:0000256" key="9">
    <source>
        <dbReference type="SAM" id="Phobius"/>
    </source>
</evidence>
<protein>
    <recommendedName>
        <fullName evidence="2">histidine kinase</fullName>
        <ecNumber evidence="2">2.7.13.3</ecNumber>
    </recommendedName>
</protein>
<feature type="transmembrane region" description="Helical" evidence="9">
    <location>
        <begin position="9"/>
        <end position="29"/>
    </location>
</feature>
<sequence length="392" mass="41261">MLPINVRRAVLLLGDLVAGVLITVAYLTFAELDGTDGLPAFSGPPWLGWLVAAAVGLPLAARRIRPRTVLAAVTAATATATLLDLTREPYVAVAFALYLVALREPVRWSVSLLAATLLVSTAGVYLGEAVLTPSGSVADAMPTIGLVWLVVGAGWVVGVVTRHRRARADQAAHRERERDKQQIQAAERLRIAREMHDIVSHHLSLIAVQAGIANHVAEEHPAEAREALRVIETTSRGALTEMRGMLGVLRVDPERAATTRKPAPGLAGLSELADRAAAAGVTVELDVTTVGTPPPPGVQLATYRIVQEALTNVVKHAAPAHCAVRVVAGDGLMTVDVTDDGVRPARNGSGGHGLIGMRERVTMYGGDLTAGPCPDAGFTVSARIPYLSRENA</sequence>
<keyword evidence="3" id="KW-0597">Phosphoprotein</keyword>
<dbReference type="GO" id="GO:0016020">
    <property type="term" value="C:membrane"/>
    <property type="evidence" value="ECO:0007669"/>
    <property type="project" value="InterPro"/>
</dbReference>
<dbReference type="EMBL" id="JACHJW010000001">
    <property type="protein sequence ID" value="MBB4959830.1"/>
    <property type="molecule type" value="Genomic_DNA"/>
</dbReference>
<keyword evidence="4" id="KW-0808">Transferase</keyword>
<reference evidence="13 14" key="1">
    <citation type="submission" date="2020-08" db="EMBL/GenBank/DDBJ databases">
        <title>Sequencing the genomes of 1000 actinobacteria strains.</title>
        <authorList>
            <person name="Klenk H.-P."/>
        </authorList>
    </citation>
    <scope>NUCLEOTIDE SEQUENCE [LARGE SCALE GENOMIC DNA]</scope>
    <source>
        <strain evidence="13 14">DSM 45886</strain>
    </source>
</reference>
<evidence type="ECO:0000256" key="7">
    <source>
        <dbReference type="ARBA" id="ARBA00022840"/>
    </source>
</evidence>
<keyword evidence="9" id="KW-0812">Transmembrane</keyword>
<evidence type="ECO:0000256" key="3">
    <source>
        <dbReference type="ARBA" id="ARBA00022553"/>
    </source>
</evidence>
<evidence type="ECO:0000259" key="10">
    <source>
        <dbReference type="Pfam" id="PF02518"/>
    </source>
</evidence>
<dbReference type="AlphaFoldDB" id="A0A7W7SRV4"/>
<evidence type="ECO:0000256" key="5">
    <source>
        <dbReference type="ARBA" id="ARBA00022741"/>
    </source>
</evidence>
<dbReference type="GO" id="GO:0005524">
    <property type="term" value="F:ATP binding"/>
    <property type="evidence" value="ECO:0007669"/>
    <property type="project" value="UniProtKB-KW"/>
</dbReference>
<dbReference type="Gene3D" id="1.20.5.1930">
    <property type="match status" value="1"/>
</dbReference>
<dbReference type="Gene3D" id="3.30.565.10">
    <property type="entry name" value="Histidine kinase-like ATPase, C-terminal domain"/>
    <property type="match status" value="1"/>
</dbReference>
<keyword evidence="14" id="KW-1185">Reference proteome</keyword>
<dbReference type="GO" id="GO:0046983">
    <property type="term" value="F:protein dimerization activity"/>
    <property type="evidence" value="ECO:0007669"/>
    <property type="project" value="InterPro"/>
</dbReference>
<organism evidence="13 14">
    <name type="scientific">Micromonospora polyrhachis</name>
    <dbReference type="NCBI Taxonomy" id="1282883"/>
    <lineage>
        <taxon>Bacteria</taxon>
        <taxon>Bacillati</taxon>
        <taxon>Actinomycetota</taxon>
        <taxon>Actinomycetes</taxon>
        <taxon>Micromonosporales</taxon>
        <taxon>Micromonosporaceae</taxon>
        <taxon>Micromonospora</taxon>
    </lineage>
</organism>
<evidence type="ECO:0000256" key="8">
    <source>
        <dbReference type="ARBA" id="ARBA00023012"/>
    </source>
</evidence>
<name>A0A7W7SRV4_9ACTN</name>
<feature type="domain" description="Signal transduction histidine kinase subgroup 3 dimerisation and phosphoacceptor" evidence="11">
    <location>
        <begin position="187"/>
        <end position="250"/>
    </location>
</feature>
<comment type="caution">
    <text evidence="13">The sequence shown here is derived from an EMBL/GenBank/DDBJ whole genome shotgun (WGS) entry which is preliminary data.</text>
</comment>
<gene>
    <name evidence="13" type="ORF">FHR38_003563</name>
</gene>
<evidence type="ECO:0000259" key="11">
    <source>
        <dbReference type="Pfam" id="PF07730"/>
    </source>
</evidence>
<dbReference type="CDD" id="cd16917">
    <property type="entry name" value="HATPase_UhpB-NarQ-NarX-like"/>
    <property type="match status" value="1"/>
</dbReference>
<evidence type="ECO:0000256" key="1">
    <source>
        <dbReference type="ARBA" id="ARBA00000085"/>
    </source>
</evidence>
<dbReference type="RefSeq" id="WP_184535695.1">
    <property type="nucleotide sequence ID" value="NZ_JACHJW010000001.1"/>
</dbReference>
<comment type="catalytic activity">
    <reaction evidence="1">
        <text>ATP + protein L-histidine = ADP + protein N-phospho-L-histidine.</text>
        <dbReference type="EC" id="2.7.13.3"/>
    </reaction>
</comment>
<dbReference type="Pfam" id="PF07730">
    <property type="entry name" value="HisKA_3"/>
    <property type="match status" value="1"/>
</dbReference>
<evidence type="ECO:0000313" key="13">
    <source>
        <dbReference type="EMBL" id="MBB4959830.1"/>
    </source>
</evidence>
<keyword evidence="6 13" id="KW-0418">Kinase</keyword>
<feature type="domain" description="DUF7134" evidence="12">
    <location>
        <begin position="15"/>
        <end position="165"/>
    </location>
</feature>
<dbReference type="GO" id="GO:0000155">
    <property type="term" value="F:phosphorelay sensor kinase activity"/>
    <property type="evidence" value="ECO:0007669"/>
    <property type="project" value="InterPro"/>
</dbReference>
<evidence type="ECO:0000313" key="14">
    <source>
        <dbReference type="Proteomes" id="UP000578819"/>
    </source>
</evidence>
<keyword evidence="5" id="KW-0547">Nucleotide-binding</keyword>
<keyword evidence="8" id="KW-0902">Two-component regulatory system</keyword>
<feature type="transmembrane region" description="Helical" evidence="9">
    <location>
        <begin position="140"/>
        <end position="160"/>
    </location>
</feature>
<dbReference type="InterPro" id="IPR036890">
    <property type="entry name" value="HATPase_C_sf"/>
</dbReference>
<evidence type="ECO:0000259" key="12">
    <source>
        <dbReference type="Pfam" id="PF23539"/>
    </source>
</evidence>
<keyword evidence="9" id="KW-1133">Transmembrane helix</keyword>
<feature type="transmembrane region" description="Helical" evidence="9">
    <location>
        <begin position="41"/>
        <end position="61"/>
    </location>
</feature>
<feature type="transmembrane region" description="Helical" evidence="9">
    <location>
        <begin position="108"/>
        <end position="128"/>
    </location>
</feature>
<keyword evidence="7" id="KW-0067">ATP-binding</keyword>
<dbReference type="Pfam" id="PF23539">
    <property type="entry name" value="DUF7134"/>
    <property type="match status" value="1"/>
</dbReference>
<accession>A0A7W7SRV4</accession>
<proteinExistence type="predicted"/>
<dbReference type="InterPro" id="IPR003594">
    <property type="entry name" value="HATPase_dom"/>
</dbReference>
<dbReference type="Pfam" id="PF02518">
    <property type="entry name" value="HATPase_c"/>
    <property type="match status" value="1"/>
</dbReference>
<evidence type="ECO:0000256" key="4">
    <source>
        <dbReference type="ARBA" id="ARBA00022679"/>
    </source>
</evidence>
<keyword evidence="9" id="KW-0472">Membrane</keyword>
<feature type="domain" description="Histidine kinase/HSP90-like ATPase" evidence="10">
    <location>
        <begin position="299"/>
        <end position="386"/>
    </location>
</feature>
<evidence type="ECO:0000256" key="2">
    <source>
        <dbReference type="ARBA" id="ARBA00012438"/>
    </source>
</evidence>